<protein>
    <submittedName>
        <fullName evidence="1">Uncharacterized protein</fullName>
    </submittedName>
</protein>
<keyword evidence="2" id="KW-1185">Reference proteome</keyword>
<proteinExistence type="predicted"/>
<name>G3AP34_SPAPN</name>
<dbReference type="InParanoid" id="G3AP34"/>
<dbReference type="GeneID" id="18873747"/>
<reference evidence="1 2" key="1">
    <citation type="journal article" date="2011" name="Proc. Natl. Acad. Sci. U.S.A.">
        <title>Comparative genomics of xylose-fermenting fungi for enhanced biofuel production.</title>
        <authorList>
            <person name="Wohlbach D.J."/>
            <person name="Kuo A."/>
            <person name="Sato T.K."/>
            <person name="Potts K.M."/>
            <person name="Salamov A.A."/>
            <person name="LaButti K.M."/>
            <person name="Sun H."/>
            <person name="Clum A."/>
            <person name="Pangilinan J.L."/>
            <person name="Lindquist E.A."/>
            <person name="Lucas S."/>
            <person name="Lapidus A."/>
            <person name="Jin M."/>
            <person name="Gunawan C."/>
            <person name="Balan V."/>
            <person name="Dale B.E."/>
            <person name="Jeffries T.W."/>
            <person name="Zinkel R."/>
            <person name="Barry K.W."/>
            <person name="Grigoriev I.V."/>
            <person name="Gasch A.P."/>
        </authorList>
    </citation>
    <scope>NUCLEOTIDE SEQUENCE [LARGE SCALE GENOMIC DNA]</scope>
    <source>
        <strain evidence="2">NRRL Y-27907 / 11-Y1</strain>
    </source>
</reference>
<dbReference type="EMBL" id="GL996502">
    <property type="protein sequence ID" value="EGW32065.1"/>
    <property type="molecule type" value="Genomic_DNA"/>
</dbReference>
<dbReference type="AlphaFoldDB" id="G3AP34"/>
<dbReference type="Proteomes" id="UP000000709">
    <property type="component" value="Unassembled WGS sequence"/>
</dbReference>
<evidence type="ECO:0000313" key="2">
    <source>
        <dbReference type="Proteomes" id="UP000000709"/>
    </source>
</evidence>
<evidence type="ECO:0000313" key="1">
    <source>
        <dbReference type="EMBL" id="EGW32065.1"/>
    </source>
</evidence>
<organism evidence="2">
    <name type="scientific">Spathaspora passalidarum (strain NRRL Y-27907 / 11-Y1)</name>
    <dbReference type="NCBI Taxonomy" id="619300"/>
    <lineage>
        <taxon>Eukaryota</taxon>
        <taxon>Fungi</taxon>
        <taxon>Dikarya</taxon>
        <taxon>Ascomycota</taxon>
        <taxon>Saccharomycotina</taxon>
        <taxon>Pichiomycetes</taxon>
        <taxon>Debaryomycetaceae</taxon>
        <taxon>Spathaspora</taxon>
    </lineage>
</organism>
<dbReference type="KEGG" id="spaa:SPAPADRAFT_61153"/>
<dbReference type="HOGENOM" id="CLU_2869066_0_0_1"/>
<sequence>MLSGSGHVIKSVSGHYLALSFELLRSRRIISYAAWLHEEFFLVVYEHCIVALSCTISGNSGVSV</sequence>
<gene>
    <name evidence="1" type="ORF">SPAPADRAFT_61153</name>
</gene>
<dbReference type="RefSeq" id="XP_007375341.1">
    <property type="nucleotide sequence ID" value="XM_007375279.1"/>
</dbReference>
<accession>G3AP34</accession>